<keyword evidence="2" id="KW-0449">Lipoprotein</keyword>
<comment type="cofactor">
    <cofactor evidence="2">
        <name>Ca(2+)</name>
        <dbReference type="ChEBI" id="CHEBI:29108"/>
    </cofactor>
</comment>
<reference evidence="3 4" key="2">
    <citation type="submission" date="2019-01" db="EMBL/GenBank/DDBJ databases">
        <title>The decoding of complex shrimp genome reveals the adaptation for benthos swimmer, frequently molting mechanism and breeding impact on genome.</title>
        <authorList>
            <person name="Sun Y."/>
            <person name="Gao Y."/>
            <person name="Yu Y."/>
        </authorList>
    </citation>
    <scope>NUCLEOTIDE SEQUENCE [LARGE SCALE GENOMIC DNA]</scope>
    <source>
        <tissue evidence="3">Muscle</tissue>
    </source>
</reference>
<dbReference type="Proteomes" id="UP000283509">
    <property type="component" value="Unassembled WGS sequence"/>
</dbReference>
<dbReference type="AlphaFoldDB" id="A0A3R7M1S8"/>
<evidence type="ECO:0000313" key="3">
    <source>
        <dbReference type="EMBL" id="ROT69448.1"/>
    </source>
</evidence>
<keyword evidence="2" id="KW-0106">Calcium</keyword>
<dbReference type="EMBL" id="QCYY01002563">
    <property type="protein sequence ID" value="ROT69448.1"/>
    <property type="molecule type" value="Genomic_DNA"/>
</dbReference>
<comment type="caution">
    <text evidence="3">The sequence shown here is derived from an EMBL/GenBank/DDBJ whole genome shotgun (WGS) entry which is preliminary data.</text>
</comment>
<gene>
    <name evidence="3" type="ORF">C7M84_012341</name>
</gene>
<keyword evidence="2" id="KW-0564">Palmitate</keyword>
<comment type="similarity">
    <text evidence="1 2">Belongs to the phospholipid scramblase family.</text>
</comment>
<dbReference type="PANTHER" id="PTHR23248:SF9">
    <property type="entry name" value="PHOSPHOLIPID SCRAMBLASE"/>
    <property type="match status" value="1"/>
</dbReference>
<reference evidence="3 4" key="1">
    <citation type="submission" date="2018-04" db="EMBL/GenBank/DDBJ databases">
        <authorList>
            <person name="Zhang X."/>
            <person name="Yuan J."/>
            <person name="Li F."/>
            <person name="Xiang J."/>
        </authorList>
    </citation>
    <scope>NUCLEOTIDE SEQUENCE [LARGE SCALE GENOMIC DNA]</scope>
    <source>
        <tissue evidence="3">Muscle</tissue>
    </source>
</reference>
<dbReference type="Pfam" id="PF03803">
    <property type="entry name" value="Scramblase"/>
    <property type="match status" value="1"/>
</dbReference>
<organism evidence="3 4">
    <name type="scientific">Penaeus vannamei</name>
    <name type="common">Whiteleg shrimp</name>
    <name type="synonym">Litopenaeus vannamei</name>
    <dbReference type="NCBI Taxonomy" id="6689"/>
    <lineage>
        <taxon>Eukaryota</taxon>
        <taxon>Metazoa</taxon>
        <taxon>Ecdysozoa</taxon>
        <taxon>Arthropoda</taxon>
        <taxon>Crustacea</taxon>
        <taxon>Multicrustacea</taxon>
        <taxon>Malacostraca</taxon>
        <taxon>Eumalacostraca</taxon>
        <taxon>Eucarida</taxon>
        <taxon>Decapoda</taxon>
        <taxon>Dendrobranchiata</taxon>
        <taxon>Penaeoidea</taxon>
        <taxon>Penaeidae</taxon>
        <taxon>Penaeus</taxon>
    </lineage>
</organism>
<dbReference type="PANTHER" id="PTHR23248">
    <property type="entry name" value="PHOSPHOLIPID SCRAMBLASE-RELATED"/>
    <property type="match status" value="1"/>
</dbReference>
<accession>A0A3R7M1S8</accession>
<proteinExistence type="inferred from homology"/>
<name>A0A3R7M1S8_PENVA</name>
<dbReference type="OrthoDB" id="191150at2759"/>
<evidence type="ECO:0000256" key="2">
    <source>
        <dbReference type="RuleBase" id="RU363116"/>
    </source>
</evidence>
<comment type="function">
    <text evidence="2">May mediate accelerated ATP-independent bidirectional transbilayer migration of phospholipids upon binding calcium ions that results in a loss of phospholipid asymmetry in the plasma membrane.</text>
</comment>
<evidence type="ECO:0000313" key="4">
    <source>
        <dbReference type="Proteomes" id="UP000283509"/>
    </source>
</evidence>
<protein>
    <recommendedName>
        <fullName evidence="2">Phospholipid scramblase</fullName>
    </recommendedName>
</protein>
<dbReference type="InterPro" id="IPR005552">
    <property type="entry name" value="Scramblase"/>
</dbReference>
<dbReference type="GO" id="GO:0005886">
    <property type="term" value="C:plasma membrane"/>
    <property type="evidence" value="ECO:0007669"/>
    <property type="project" value="TreeGrafter"/>
</dbReference>
<sequence>MTDNGTEYVFPSPFLPSTAMGDDQQFPAPVHHPNSLATDTLGFSQPIQNQQPTQYNVFEYSFSCPPELCPLRDASELILSSSTGSTWKIKDVSSNVLFTAKKTSDCNCGACCDPTAGSTKFTVRNPNKESVIIGERFQDSSSCCSVEQHIEVTYPSGMFVGQVKRLAERSYELTNTSGDVILTMEGESGCCTKPPLQVFSGEGRQVASIGRTRGVKNKLVFMETLDIRSKVLLLIVTVSISKTDVGKAKANGGEGGRQHGGE</sequence>
<dbReference type="GO" id="GO:0017128">
    <property type="term" value="F:phospholipid scramblase activity"/>
    <property type="evidence" value="ECO:0007669"/>
    <property type="project" value="InterPro"/>
</dbReference>
<keyword evidence="4" id="KW-1185">Reference proteome</keyword>
<evidence type="ECO:0000256" key="1">
    <source>
        <dbReference type="ARBA" id="ARBA00005350"/>
    </source>
</evidence>